<proteinExistence type="predicted"/>
<dbReference type="Proteomes" id="UP001055811">
    <property type="component" value="Linkage Group LG07"/>
</dbReference>
<accession>A0ACB9ALY2</accession>
<protein>
    <submittedName>
        <fullName evidence="1">Uncharacterized protein</fullName>
    </submittedName>
</protein>
<name>A0ACB9ALY2_CICIN</name>
<evidence type="ECO:0000313" key="1">
    <source>
        <dbReference type="EMBL" id="KAI3710976.1"/>
    </source>
</evidence>
<keyword evidence="2" id="KW-1185">Reference proteome</keyword>
<dbReference type="EMBL" id="CM042015">
    <property type="protein sequence ID" value="KAI3710976.1"/>
    <property type="molecule type" value="Genomic_DNA"/>
</dbReference>
<gene>
    <name evidence="1" type="ORF">L2E82_40776</name>
</gene>
<reference evidence="2" key="1">
    <citation type="journal article" date="2022" name="Mol. Ecol. Resour.">
        <title>The genomes of chicory, endive, great burdock and yacon provide insights into Asteraceae palaeo-polyploidization history and plant inulin production.</title>
        <authorList>
            <person name="Fan W."/>
            <person name="Wang S."/>
            <person name="Wang H."/>
            <person name="Wang A."/>
            <person name="Jiang F."/>
            <person name="Liu H."/>
            <person name="Zhao H."/>
            <person name="Xu D."/>
            <person name="Zhang Y."/>
        </authorList>
    </citation>
    <scope>NUCLEOTIDE SEQUENCE [LARGE SCALE GENOMIC DNA]</scope>
    <source>
        <strain evidence="2">cv. Punajuju</strain>
    </source>
</reference>
<organism evidence="1 2">
    <name type="scientific">Cichorium intybus</name>
    <name type="common">Chicory</name>
    <dbReference type="NCBI Taxonomy" id="13427"/>
    <lineage>
        <taxon>Eukaryota</taxon>
        <taxon>Viridiplantae</taxon>
        <taxon>Streptophyta</taxon>
        <taxon>Embryophyta</taxon>
        <taxon>Tracheophyta</taxon>
        <taxon>Spermatophyta</taxon>
        <taxon>Magnoliopsida</taxon>
        <taxon>eudicotyledons</taxon>
        <taxon>Gunneridae</taxon>
        <taxon>Pentapetalae</taxon>
        <taxon>asterids</taxon>
        <taxon>campanulids</taxon>
        <taxon>Asterales</taxon>
        <taxon>Asteraceae</taxon>
        <taxon>Cichorioideae</taxon>
        <taxon>Cichorieae</taxon>
        <taxon>Cichoriinae</taxon>
        <taxon>Cichorium</taxon>
    </lineage>
</organism>
<comment type="caution">
    <text evidence="1">The sequence shown here is derived from an EMBL/GenBank/DDBJ whole genome shotgun (WGS) entry which is preliminary data.</text>
</comment>
<reference evidence="1 2" key="2">
    <citation type="journal article" date="2022" name="Mol. Ecol. Resour.">
        <title>The genomes of chicory, endive, great burdock and yacon provide insights into Asteraceae paleo-polyploidization history and plant inulin production.</title>
        <authorList>
            <person name="Fan W."/>
            <person name="Wang S."/>
            <person name="Wang H."/>
            <person name="Wang A."/>
            <person name="Jiang F."/>
            <person name="Liu H."/>
            <person name="Zhao H."/>
            <person name="Xu D."/>
            <person name="Zhang Y."/>
        </authorList>
    </citation>
    <scope>NUCLEOTIDE SEQUENCE [LARGE SCALE GENOMIC DNA]</scope>
    <source>
        <strain evidence="2">cv. Punajuju</strain>
        <tissue evidence="1">Leaves</tissue>
    </source>
</reference>
<sequence length="114" mass="13087">MFGCGSDIDSSVDSLSVWILGVHMAKGFLANFELSLSYLVGFIHGFDCGFLQNEKIKFLNQKTSCLGAVFVELYYLVKSPVSLLVEKAWIKRVQGFIIRLPRDCVCSWWWYYSR</sequence>
<evidence type="ECO:0000313" key="2">
    <source>
        <dbReference type="Proteomes" id="UP001055811"/>
    </source>
</evidence>